<keyword evidence="2" id="KW-0677">Repeat</keyword>
<dbReference type="GO" id="GO:0003755">
    <property type="term" value="F:peptidyl-prolyl cis-trans isomerase activity"/>
    <property type="evidence" value="ECO:0007669"/>
    <property type="project" value="UniProtKB-KW"/>
</dbReference>
<dbReference type="InterPro" id="IPR011990">
    <property type="entry name" value="TPR-like_helical_dom_sf"/>
</dbReference>
<evidence type="ECO:0000256" key="5">
    <source>
        <dbReference type="PROSITE-ProRule" id="PRU00339"/>
    </source>
</evidence>
<dbReference type="Gene3D" id="1.25.40.10">
    <property type="entry name" value="Tetratricopeptide repeat domain"/>
    <property type="match status" value="1"/>
</dbReference>
<dbReference type="PROSITE" id="PS50059">
    <property type="entry name" value="FKBP_PPIASE"/>
    <property type="match status" value="1"/>
</dbReference>
<comment type="similarity">
    <text evidence="1">Belongs to the FKBP6 family.</text>
</comment>
<feature type="repeat" description="TPR" evidence="5">
    <location>
        <begin position="321"/>
        <end position="354"/>
    </location>
</feature>
<organism evidence="7">
    <name type="scientific">Schmidtea mediterranea</name>
    <name type="common">Freshwater planarian flatworm</name>
    <dbReference type="NCBI Taxonomy" id="79327"/>
    <lineage>
        <taxon>Eukaryota</taxon>
        <taxon>Metazoa</taxon>
        <taxon>Spiralia</taxon>
        <taxon>Lophotrochozoa</taxon>
        <taxon>Platyhelminthes</taxon>
        <taxon>Rhabditophora</taxon>
        <taxon>Seriata</taxon>
        <taxon>Tricladida</taxon>
        <taxon>Continenticola</taxon>
        <taxon>Geoplanoidea</taxon>
        <taxon>Dugesiidae</taxon>
        <taxon>Schmidtea</taxon>
    </lineage>
</organism>
<dbReference type="PROSITE" id="PS50005">
    <property type="entry name" value="TPR"/>
    <property type="match status" value="1"/>
</dbReference>
<dbReference type="Gene3D" id="3.10.50.40">
    <property type="match status" value="1"/>
</dbReference>
<dbReference type="GO" id="GO:0051879">
    <property type="term" value="F:Hsp90 protein binding"/>
    <property type="evidence" value="ECO:0007669"/>
    <property type="project" value="TreeGrafter"/>
</dbReference>
<dbReference type="GO" id="GO:0034587">
    <property type="term" value="P:piRNA processing"/>
    <property type="evidence" value="ECO:0007669"/>
    <property type="project" value="TreeGrafter"/>
</dbReference>
<dbReference type="GO" id="GO:0007283">
    <property type="term" value="P:spermatogenesis"/>
    <property type="evidence" value="ECO:0007669"/>
    <property type="project" value="TreeGrafter"/>
</dbReference>
<name>I1ZIC6_SCHMD</name>
<dbReference type="InterPro" id="IPR001179">
    <property type="entry name" value="PPIase_FKBP_dom"/>
</dbReference>
<dbReference type="PANTHER" id="PTHR46674">
    <property type="entry name" value="INACTIVE PEPTIDYL-PROLYL CIS-TRANS ISOMERASE FKBP6"/>
    <property type="match status" value="1"/>
</dbReference>
<evidence type="ECO:0000256" key="4">
    <source>
        <dbReference type="PROSITE-ProRule" id="PRU00277"/>
    </source>
</evidence>
<accession>I1ZIC6</accession>
<sequence length="459" mass="52324">LNPKMSTDVSFKFDIEDEKDRMLERKYITELMEQEESKLYNSNDSEETDSFFNGEGYQLLLKECGLSLPFDNNAVDVEESDSTPFVKYKDLTIKMIDISDDSKLIFKRLISKGEGSKIPIGSLVIYNYKFYHEDQIEPFDSTRFKRHPDRQRVGVGQLLTGLDIALQSMCKKERANFVFDSSVMFGELGVPPRIPGGADIYAEVEVIDFTEKNLIDEFFEKSIDERLELSFDEIIKLVVQCRNDANAAVRNKRYGIALNKYLRGLDILYAMPLATDEEEKIRWGHVVKLYLNMAHCNLKLNRGPSAIKCCNTVLAKQPANAKALYRKGRGLMIIGEFDDAAKLFKSANKHLPNNKDILDAIRENEDLKQQDYEAKKLLAQNMINIKENVVPAAPVAAPDLTSDLAIDLRNQIRDFTDSEGTRILSNLKGLSKNEIDIVKALCNQFNLLFNEKDGIIRKK</sequence>
<dbReference type="SMART" id="SM00028">
    <property type="entry name" value="TPR"/>
    <property type="match status" value="3"/>
</dbReference>
<dbReference type="InterPro" id="IPR046357">
    <property type="entry name" value="PPIase_dom_sf"/>
</dbReference>
<dbReference type="EC" id="5.2.1.8" evidence="4"/>
<dbReference type="SUPFAM" id="SSF54534">
    <property type="entry name" value="FKBP-like"/>
    <property type="match status" value="1"/>
</dbReference>
<keyword evidence="4" id="KW-0697">Rotamase</keyword>
<evidence type="ECO:0000259" key="6">
    <source>
        <dbReference type="PROSITE" id="PS50059"/>
    </source>
</evidence>
<evidence type="ECO:0000256" key="1">
    <source>
        <dbReference type="ARBA" id="ARBA00009648"/>
    </source>
</evidence>
<evidence type="ECO:0000256" key="3">
    <source>
        <dbReference type="ARBA" id="ARBA00022803"/>
    </source>
</evidence>
<dbReference type="SUPFAM" id="SSF48452">
    <property type="entry name" value="TPR-like"/>
    <property type="match status" value="1"/>
</dbReference>
<dbReference type="Pfam" id="PF00254">
    <property type="entry name" value="FKBP_C"/>
    <property type="match status" value="1"/>
</dbReference>
<proteinExistence type="evidence at transcript level"/>
<evidence type="ECO:0000256" key="2">
    <source>
        <dbReference type="ARBA" id="ARBA00022737"/>
    </source>
</evidence>
<feature type="domain" description="PPIase FKBP-type" evidence="6">
    <location>
        <begin position="121"/>
        <end position="210"/>
    </location>
</feature>
<dbReference type="EMBL" id="JX010537">
    <property type="protein sequence ID" value="AFJ24780.1"/>
    <property type="molecule type" value="mRNA"/>
</dbReference>
<evidence type="ECO:0000313" key="7">
    <source>
        <dbReference type="EMBL" id="AFJ24780.1"/>
    </source>
</evidence>
<keyword evidence="4 7" id="KW-0413">Isomerase</keyword>
<dbReference type="AlphaFoldDB" id="I1ZIC6"/>
<reference evidence="7" key="1">
    <citation type="journal article" date="2012" name="Genes Dev.">
        <title>A molecular wound response program associated with regeneration initiation in planarians.</title>
        <authorList>
            <person name="Wenemoser D."/>
            <person name="Lapan S.W."/>
            <person name="Wilkinson A.W."/>
            <person name="Bell G.W."/>
            <person name="Reddien P.W."/>
        </authorList>
    </citation>
    <scope>NUCLEOTIDE SEQUENCE</scope>
</reference>
<dbReference type="GO" id="GO:0005737">
    <property type="term" value="C:cytoplasm"/>
    <property type="evidence" value="ECO:0007669"/>
    <property type="project" value="TreeGrafter"/>
</dbReference>
<dbReference type="PANTHER" id="PTHR46674:SF1">
    <property type="entry name" value="INACTIVE PEPTIDYL-PROLYL CIS-TRANS ISOMERASE FKBP6"/>
    <property type="match status" value="1"/>
</dbReference>
<dbReference type="InterPro" id="IPR019734">
    <property type="entry name" value="TPR_rpt"/>
</dbReference>
<keyword evidence="3 5" id="KW-0802">TPR repeat</keyword>
<feature type="non-terminal residue" evidence="7">
    <location>
        <position position="1"/>
    </location>
</feature>
<dbReference type="OrthoDB" id="8116123at2759"/>
<comment type="catalytic activity">
    <reaction evidence="4">
        <text>[protein]-peptidylproline (omega=180) = [protein]-peptidylproline (omega=0)</text>
        <dbReference type="Rhea" id="RHEA:16237"/>
        <dbReference type="Rhea" id="RHEA-COMP:10747"/>
        <dbReference type="Rhea" id="RHEA-COMP:10748"/>
        <dbReference type="ChEBI" id="CHEBI:83833"/>
        <dbReference type="ChEBI" id="CHEBI:83834"/>
        <dbReference type="EC" id="5.2.1.8"/>
    </reaction>
</comment>
<dbReference type="InterPro" id="IPR042282">
    <property type="entry name" value="FKBP6/shu"/>
</dbReference>
<protein>
    <recommendedName>
        <fullName evidence="4">peptidylprolyl isomerase</fullName>
        <ecNumber evidence="4">5.2.1.8</ecNumber>
    </recommendedName>
</protein>